<evidence type="ECO:0000313" key="3">
    <source>
        <dbReference type="Proteomes" id="UP001190825"/>
    </source>
</evidence>
<dbReference type="EMBL" id="NBUC01000067">
    <property type="protein sequence ID" value="PLU03817.1"/>
    <property type="molecule type" value="Genomic_DNA"/>
</dbReference>
<keyword evidence="3" id="KW-1185">Reference proteome</keyword>
<comment type="caution">
    <text evidence="2">The sequence shown here is derived from an EMBL/GenBank/DDBJ whole genome shotgun (WGS) entry which is preliminary data.</text>
</comment>
<sequence length="411" mass="44917">MGWFSRKSTEAEIIPIEAKAELTDVASESWETLTAPFGITANGVAVNAESAMRVPVVNCAVRTIAETVATLPAKVFKSDGEGKEPDEEHDAYVLVHDDANDWMSAGKVREVITIDAIMWGDGFGYVNKVGGKPKEIIHIPRSNISVEWTDLGEPRYKIGEEPKRADEIIHLQAPSIDGKRGLGLIRSGREAISLAILLERTAANLMRNNSRPGGILSFKGMLKPDALKRAGDAWRKAHGGANAGGVAPLDNDGKYQPIAFTSVESQHNEQRIFAIGEIARLTRVPITMLQELSKGTLANTEQQNLQFLQLCLLPWLRSWTDAYRRCLIAKEDRKTHSVDFIVDDLLRGDSAARAEAYQKYRSSGVMTANDVRRRENLPALPDGNTLSSPFTTAGAPAPVNDNNKPPKEAAA</sequence>
<evidence type="ECO:0000313" key="2">
    <source>
        <dbReference type="EMBL" id="PLU03817.1"/>
    </source>
</evidence>
<reference evidence="2 3" key="1">
    <citation type="journal article" date="2018" name="FEMS Microbiol. Ecol.">
        <title>Co-invading symbiotic mutualists of Medicago polymorpha retain high ancestral diversity and contain diverse accessory genomes.</title>
        <authorList>
            <person name="Porter S.S."/>
            <person name="Faber-Hammond J.J."/>
            <person name="Friesen M.L."/>
        </authorList>
    </citation>
    <scope>NUCLEOTIDE SEQUENCE [LARGE SCALE GENOMIC DNA]</scope>
    <source>
        <strain evidence="2 3">Str16</strain>
    </source>
</reference>
<dbReference type="RefSeq" id="WP_101779763.1">
    <property type="nucleotide sequence ID" value="NZ_NBUC01000067.1"/>
</dbReference>
<gene>
    <name evidence="2" type="ORF">BMJ33_13010</name>
</gene>
<dbReference type="NCBIfam" id="TIGR01537">
    <property type="entry name" value="portal_HK97"/>
    <property type="match status" value="1"/>
</dbReference>
<dbReference type="Gene3D" id="3.40.140.120">
    <property type="match status" value="1"/>
</dbReference>
<organism evidence="2 3">
    <name type="scientific">Sinorhizobium medicae</name>
    <dbReference type="NCBI Taxonomy" id="110321"/>
    <lineage>
        <taxon>Bacteria</taxon>
        <taxon>Pseudomonadati</taxon>
        <taxon>Pseudomonadota</taxon>
        <taxon>Alphaproteobacteria</taxon>
        <taxon>Hyphomicrobiales</taxon>
        <taxon>Rhizobiaceae</taxon>
        <taxon>Sinorhizobium/Ensifer group</taxon>
        <taxon>Sinorhizobium</taxon>
    </lineage>
</organism>
<dbReference type="InterPro" id="IPR006427">
    <property type="entry name" value="Portal_HK97"/>
</dbReference>
<dbReference type="Proteomes" id="UP001190825">
    <property type="component" value="Unassembled WGS sequence"/>
</dbReference>
<dbReference type="Gene3D" id="1.20.1270.210">
    <property type="match status" value="1"/>
</dbReference>
<name>A0ABX4TMV0_9HYPH</name>
<proteinExistence type="predicted"/>
<evidence type="ECO:0000256" key="1">
    <source>
        <dbReference type="SAM" id="MobiDB-lite"/>
    </source>
</evidence>
<dbReference type="Gene3D" id="3.30.1120.70">
    <property type="match status" value="1"/>
</dbReference>
<dbReference type="Pfam" id="PF04860">
    <property type="entry name" value="Phage_portal"/>
    <property type="match status" value="1"/>
</dbReference>
<protein>
    <submittedName>
        <fullName evidence="2">Phage portal protein</fullName>
    </submittedName>
</protein>
<dbReference type="InterPro" id="IPR006944">
    <property type="entry name" value="Phage/GTA_portal"/>
</dbReference>
<feature type="region of interest" description="Disordered" evidence="1">
    <location>
        <begin position="371"/>
        <end position="411"/>
    </location>
</feature>
<accession>A0ABX4TMV0</accession>